<organism evidence="2 3">
    <name type="scientific">Neptuniibacter pectenicola</name>
    <dbReference type="NCBI Taxonomy" id="1806669"/>
    <lineage>
        <taxon>Bacteria</taxon>
        <taxon>Pseudomonadati</taxon>
        <taxon>Pseudomonadota</taxon>
        <taxon>Gammaproteobacteria</taxon>
        <taxon>Oceanospirillales</taxon>
        <taxon>Oceanospirillaceae</taxon>
        <taxon>Neptuniibacter</taxon>
    </lineage>
</organism>
<accession>A0ABU9TNM4</accession>
<protein>
    <submittedName>
        <fullName evidence="2">TIGR02281 family clan AA aspartic protease</fullName>
        <ecNumber evidence="2">3.4.23.-</ecNumber>
    </submittedName>
</protein>
<dbReference type="RefSeq" id="WP_067983227.1">
    <property type="nucleotide sequence ID" value="NZ_JBBMRA010000001.1"/>
</dbReference>
<reference evidence="2 3" key="1">
    <citation type="submission" date="2024-03" db="EMBL/GenBank/DDBJ databases">
        <title>Community enrichment and isolation of bacterial strains for fucoidan degradation.</title>
        <authorList>
            <person name="Sichert A."/>
        </authorList>
    </citation>
    <scope>NUCLEOTIDE SEQUENCE [LARGE SCALE GENOMIC DNA]</scope>
    <source>
        <strain evidence="2 3">AS76</strain>
    </source>
</reference>
<keyword evidence="1" id="KW-1133">Transmembrane helix</keyword>
<evidence type="ECO:0000313" key="2">
    <source>
        <dbReference type="EMBL" id="MEM5535177.1"/>
    </source>
</evidence>
<dbReference type="Gene3D" id="2.40.70.10">
    <property type="entry name" value="Acid Proteases"/>
    <property type="match status" value="1"/>
</dbReference>
<dbReference type="SUPFAM" id="SSF50630">
    <property type="entry name" value="Acid proteases"/>
    <property type="match status" value="1"/>
</dbReference>
<dbReference type="InterPro" id="IPR001969">
    <property type="entry name" value="Aspartic_peptidase_AS"/>
</dbReference>
<evidence type="ECO:0000256" key="1">
    <source>
        <dbReference type="SAM" id="Phobius"/>
    </source>
</evidence>
<feature type="transmembrane region" description="Helical" evidence="1">
    <location>
        <begin position="12"/>
        <end position="30"/>
    </location>
</feature>
<dbReference type="EMBL" id="JBBMRA010000001">
    <property type="protein sequence ID" value="MEM5535177.1"/>
    <property type="molecule type" value="Genomic_DNA"/>
</dbReference>
<keyword evidence="1" id="KW-0812">Transmembrane</keyword>
<dbReference type="NCBIfam" id="TIGR02281">
    <property type="entry name" value="clan_AA_DTGA"/>
    <property type="match status" value="1"/>
</dbReference>
<sequence length="168" mass="18431">MTAEHTPKRIGQGMWMVAWVLLLGLLYLFFEDTISQHYNPNQNLIADNGSATVVLQRNRAGHYVAPGKINGTDVTFLLDTGATTISIPEAVANKIGLEKGFRSDVSTANGNITVYNSTLDSVQLGGIKLLDIRGHINPYMDGETVLLGMSFMKHLEITQKGNTLTLRR</sequence>
<name>A0ABU9TNM4_9GAMM</name>
<dbReference type="GO" id="GO:0006508">
    <property type="term" value="P:proteolysis"/>
    <property type="evidence" value="ECO:0007669"/>
    <property type="project" value="UniProtKB-KW"/>
</dbReference>
<proteinExistence type="predicted"/>
<dbReference type="PROSITE" id="PS00141">
    <property type="entry name" value="ASP_PROTEASE"/>
    <property type="match status" value="1"/>
</dbReference>
<dbReference type="GO" id="GO:0008233">
    <property type="term" value="F:peptidase activity"/>
    <property type="evidence" value="ECO:0007669"/>
    <property type="project" value="UniProtKB-KW"/>
</dbReference>
<dbReference type="InterPro" id="IPR021109">
    <property type="entry name" value="Peptidase_aspartic_dom_sf"/>
</dbReference>
<evidence type="ECO:0000313" key="3">
    <source>
        <dbReference type="Proteomes" id="UP001449225"/>
    </source>
</evidence>
<dbReference type="CDD" id="cd05483">
    <property type="entry name" value="retropepsin_like_bacteria"/>
    <property type="match status" value="1"/>
</dbReference>
<dbReference type="InterPro" id="IPR011969">
    <property type="entry name" value="Clan_AA_Asp_peptidase_C"/>
</dbReference>
<keyword evidence="1" id="KW-0472">Membrane</keyword>
<keyword evidence="2" id="KW-0378">Hydrolase</keyword>
<gene>
    <name evidence="2" type="ORF">WNY58_02115</name>
</gene>
<dbReference type="Proteomes" id="UP001449225">
    <property type="component" value="Unassembled WGS sequence"/>
</dbReference>
<dbReference type="EC" id="3.4.23.-" evidence="2"/>
<dbReference type="InterPro" id="IPR034122">
    <property type="entry name" value="Retropepsin-like_bacterial"/>
</dbReference>
<comment type="caution">
    <text evidence="2">The sequence shown here is derived from an EMBL/GenBank/DDBJ whole genome shotgun (WGS) entry which is preliminary data.</text>
</comment>
<keyword evidence="2" id="KW-0645">Protease</keyword>
<keyword evidence="3" id="KW-1185">Reference proteome</keyword>
<dbReference type="Pfam" id="PF13975">
    <property type="entry name" value="gag-asp_proteas"/>
    <property type="match status" value="1"/>
</dbReference>